<dbReference type="EMBL" id="BX284601">
    <property type="protein sequence ID" value="CAA18362.1"/>
    <property type="molecule type" value="Genomic_DNA"/>
</dbReference>
<protein>
    <submittedName>
        <fullName evidence="3">Uncharacterized protein</fullName>
    </submittedName>
</protein>
<dbReference type="WormBase" id="ZK1025.2">
    <property type="protein sequence ID" value="CE19329"/>
    <property type="gene ID" value="WBGene00014182"/>
</dbReference>
<evidence type="ECO:0000313" key="4">
    <source>
        <dbReference type="Proteomes" id="UP000001940"/>
    </source>
</evidence>
<dbReference type="AlphaFoldDB" id="G5EBZ9"/>
<proteinExistence type="evidence at protein level"/>
<dbReference type="PaxDb" id="6239-ZK1025.2"/>
<dbReference type="GO" id="GO:0016020">
    <property type="term" value="C:membrane"/>
    <property type="evidence" value="ECO:0007669"/>
    <property type="project" value="InterPro"/>
</dbReference>
<dbReference type="Proteomes" id="UP000001940">
    <property type="component" value="Chromosome I"/>
</dbReference>
<evidence type="ECO:0000313" key="5">
    <source>
        <dbReference type="WormBase" id="ZK1025.2"/>
    </source>
</evidence>
<organism evidence="3 4">
    <name type="scientific">Caenorhabditis elegans</name>
    <dbReference type="NCBI Taxonomy" id="6239"/>
    <lineage>
        <taxon>Eukaryota</taxon>
        <taxon>Metazoa</taxon>
        <taxon>Ecdysozoa</taxon>
        <taxon>Nematoda</taxon>
        <taxon>Chromadorea</taxon>
        <taxon>Rhabditida</taxon>
        <taxon>Rhabditina</taxon>
        <taxon>Rhabditomorpha</taxon>
        <taxon>Rhabditoidea</taxon>
        <taxon>Rhabditidae</taxon>
        <taxon>Peloderinae</taxon>
        <taxon>Caenorhabditis</taxon>
    </lineage>
</organism>
<keyword evidence="7" id="KW-1267">Proteomics identification</keyword>
<feature type="signal peptide" evidence="1">
    <location>
        <begin position="1"/>
        <end position="24"/>
    </location>
</feature>
<evidence type="ECO:0000313" key="6">
    <source>
        <dbReference type="WormBase" id="ZK1025.8"/>
    </source>
</evidence>
<dbReference type="Pfam" id="PF03567">
    <property type="entry name" value="Sulfotransfer_2"/>
    <property type="match status" value="1"/>
</dbReference>
<dbReference type="PeptideAtlas" id="G5EBZ9"/>
<sequence>MKILMIVSVLIILYFVLKPKSLKGFNPDGFIKPFISYAPSFFTAPDNKLIACEIRKSMSQLTLNMMCLLYNETQYLQDKNNFTNTWETSTRKCTSETNFVTPSDSLKNDKDAVRFVFVRDPFRRFVSMYLNKCVVEKRCFDCETDMRCIAKKTYESFVEIQNNETKAAGIEYVEAHAAPTTWNCKFNEGVENWELLPMDSDLKDRISSAAKLADILRKQGVRDTLVEQIYKDILTTETAHSTHKWTKRLEAEKQVREDPIVREYLHKIYLYDYLLFPFDRSVLDPEYRDINSISYLKKFSK</sequence>
<dbReference type="Bgee" id="WBGene00014182">
    <property type="expression patterns" value="Expressed in larva and 2 other cell types or tissues"/>
</dbReference>
<dbReference type="WormBase" id="ZK1025.8">
    <property type="protein sequence ID" value="CE19329"/>
    <property type="gene ID" value="WBGene00014188"/>
</dbReference>
<evidence type="ECO:0000313" key="3">
    <source>
        <dbReference type="EMBL" id="CAA18366.1"/>
    </source>
</evidence>
<accession>G5EBZ9</accession>
<dbReference type="RefSeq" id="NP_492924.1">
    <property type="nucleotide sequence ID" value="NM_060523.1"/>
</dbReference>
<dbReference type="AGR" id="WB:WBGene00014182"/>
<keyword evidence="4" id="KW-1185">Reference proteome</keyword>
<dbReference type="KEGG" id="cel:CELE_ZK1025.8"/>
<dbReference type="CTD" id="173030"/>
<dbReference type="PANTHER" id="PTHR22900:SF3">
    <property type="entry name" value="CARBOHYDRATE SULFOTRANSFERASE-RELATED"/>
    <property type="match status" value="1"/>
</dbReference>
<dbReference type="eggNOG" id="KOG4651">
    <property type="taxonomic scope" value="Eukaryota"/>
</dbReference>
<evidence type="ECO:0000313" key="2">
    <source>
        <dbReference type="EMBL" id="CAA18362.1"/>
    </source>
</evidence>
<reference evidence="3 4" key="1">
    <citation type="journal article" date="1998" name="Science">
        <title>Genome sequence of the nematode C. elegans: a platform for investigating biology.</title>
        <authorList>
            <consortium name="The C. elegans sequencing consortium"/>
            <person name="Sulson J.E."/>
            <person name="Waterston R."/>
        </authorList>
    </citation>
    <scope>NUCLEOTIDE SEQUENCE [LARGE SCALE GENOMIC DNA]</scope>
    <source>
        <strain evidence="3 4">Bristol N2</strain>
    </source>
</reference>
<evidence type="ECO:0000256" key="1">
    <source>
        <dbReference type="SAM" id="SignalP"/>
    </source>
</evidence>
<dbReference type="GO" id="GO:0050650">
    <property type="term" value="P:chondroitin sulfate proteoglycan biosynthetic process"/>
    <property type="evidence" value="ECO:0007669"/>
    <property type="project" value="InterPro"/>
</dbReference>
<dbReference type="FunCoup" id="G5EBZ9">
    <property type="interactions" value="17"/>
</dbReference>
<dbReference type="GO" id="GO:0047756">
    <property type="term" value="F:chondroitin 4-sulfotransferase activity"/>
    <property type="evidence" value="ECO:0007669"/>
    <property type="project" value="InterPro"/>
</dbReference>
<dbReference type="EMBL" id="BX284601">
    <property type="protein sequence ID" value="CAA18366.1"/>
    <property type="molecule type" value="Genomic_DNA"/>
</dbReference>
<dbReference type="PANTHER" id="PTHR22900">
    <property type="entry name" value="PROTEIN CBG14245-RELATED"/>
    <property type="match status" value="1"/>
</dbReference>
<gene>
    <name evidence="2" type="ORF">CELE_ZK1025.2</name>
    <name evidence="3" type="ORF">CELE_ZK1025.8</name>
    <name evidence="2 5" type="ORF">ZK1025.2</name>
    <name evidence="6" type="ORF">ZK1025.8</name>
</gene>
<dbReference type="GeneID" id="173030"/>
<dbReference type="SMR" id="G5EBZ9"/>
<dbReference type="STRING" id="6239.ZK1025.2.1"/>
<feature type="chain" id="PRO_5015091982" evidence="1">
    <location>
        <begin position="25"/>
        <end position="301"/>
    </location>
</feature>
<dbReference type="GO" id="GO:1902884">
    <property type="term" value="P:positive regulation of response to oxidative stress"/>
    <property type="evidence" value="ECO:0007669"/>
    <property type="project" value="InterPro"/>
</dbReference>
<dbReference type="HOGENOM" id="CLU_069458_0_0_1"/>
<dbReference type="OrthoDB" id="408912at2759"/>
<name>G5EBZ9_CAEEL</name>
<keyword evidence="1" id="KW-0732">Signal</keyword>
<dbReference type="PIR" id="T27648">
    <property type="entry name" value="T27648"/>
</dbReference>
<reference evidence="3" key="3">
    <citation type="submission" date="2024-10" db="EMBL/GenBank/DDBJ databases">
        <authorList>
            <consortium name="WormBase Consortium"/>
            <person name="WormBase"/>
        </authorList>
    </citation>
    <scope>NUCLEOTIDE SEQUENCE</scope>
    <source>
        <strain evidence="3">Bristol N2</strain>
    </source>
</reference>
<evidence type="ECO:0007829" key="7">
    <source>
        <dbReference type="PeptideAtlas" id="G5EBZ9"/>
    </source>
</evidence>
<dbReference type="RefSeq" id="NP_492930.1">
    <property type="nucleotide sequence ID" value="NM_060529.1"/>
</dbReference>
<dbReference type="InterPro" id="IPR005331">
    <property type="entry name" value="Sulfotransferase"/>
</dbReference>
<dbReference type="CTD" id="173032"/>
<dbReference type="InterPro" id="IPR007669">
    <property type="entry name" value="Chst-1-like"/>
</dbReference>
<reference evidence="3" key="2">
    <citation type="submission" date="2003-03" db="EMBL/GenBank/DDBJ databases">
        <authorList>
            <person name="Sulson J.E."/>
            <person name="Waterston R."/>
        </authorList>
    </citation>
    <scope>NUCLEOTIDE SEQUENCE</scope>
    <source>
        <strain evidence="3">Bristol N2</strain>
    </source>
</reference>
<dbReference type="KEGG" id="cel:CELE_ZK1025.2"/>
<dbReference type="GeneID" id="173032"/>
<dbReference type="AGR" id="WB:WBGene00014188"/>